<gene>
    <name evidence="2" type="ORF">CEUR00632_LOCUS3418</name>
</gene>
<accession>A0A7R9YRD5</accession>
<evidence type="ECO:0008006" key="3">
    <source>
        <dbReference type="Google" id="ProtNLM"/>
    </source>
</evidence>
<organism evidence="2">
    <name type="scientific">Chlamydomonas euryale</name>
    <dbReference type="NCBI Taxonomy" id="1486919"/>
    <lineage>
        <taxon>Eukaryota</taxon>
        <taxon>Viridiplantae</taxon>
        <taxon>Chlorophyta</taxon>
        <taxon>core chlorophytes</taxon>
        <taxon>Chlorophyceae</taxon>
        <taxon>CS clade</taxon>
        <taxon>Chlamydomonadales</taxon>
        <taxon>Chlamydomonadaceae</taxon>
        <taxon>Chlamydomonas</taxon>
    </lineage>
</organism>
<reference evidence="2" key="1">
    <citation type="submission" date="2021-01" db="EMBL/GenBank/DDBJ databases">
        <authorList>
            <person name="Corre E."/>
            <person name="Pelletier E."/>
            <person name="Niang G."/>
            <person name="Scheremetjew M."/>
            <person name="Finn R."/>
            <person name="Kale V."/>
            <person name="Holt S."/>
            <person name="Cochrane G."/>
            <person name="Meng A."/>
            <person name="Brown T."/>
            <person name="Cohen L."/>
        </authorList>
    </citation>
    <scope>NUCLEOTIDE SEQUENCE</scope>
    <source>
        <strain evidence="2">CCMP219</strain>
    </source>
</reference>
<evidence type="ECO:0000313" key="2">
    <source>
        <dbReference type="EMBL" id="CAD8283383.1"/>
    </source>
</evidence>
<protein>
    <recommendedName>
        <fullName evidence="3">GAF domain-containing protein</fullName>
    </recommendedName>
</protein>
<dbReference type="AlphaFoldDB" id="A0A7R9YRD5"/>
<feature type="compositionally biased region" description="Polar residues" evidence="1">
    <location>
        <begin position="279"/>
        <end position="300"/>
    </location>
</feature>
<name>A0A7R9YRD5_9CHLO</name>
<feature type="region of interest" description="Disordered" evidence="1">
    <location>
        <begin position="209"/>
        <end position="240"/>
    </location>
</feature>
<proteinExistence type="predicted"/>
<feature type="region of interest" description="Disordered" evidence="1">
    <location>
        <begin position="276"/>
        <end position="324"/>
    </location>
</feature>
<dbReference type="EMBL" id="HBEC01007537">
    <property type="protein sequence ID" value="CAD8283383.1"/>
    <property type="molecule type" value="Transcribed_RNA"/>
</dbReference>
<sequence length="349" mass="36868">MAAAAFAAYGPWPWASMAESLQHVAAGWANAYTSLWATRHSQLAYLCACMTQRFAGSLGMVQAWLPAGDLSSLQSVQLVADYSLGASVPELQAFRSSCCEAPLGCGDGLPPRVWRSGAVQLVQSLSIMPPSLHPRRRLLDGALVNRISSVCYLPVFDPSDASNPGVIAVLELFTFEDGPCAMVDADVISYASDVLQMLGLSVSDPCPAPMLRSKLNGRRPRQPPSEVSLPAEHRGSTGLLTPASASAVPAVEAKCVLKQDTTAAAGVAHDLAPSVPELSGSQCSSSSNTAARIPRSPSTGRSDRRNSQSDDDGPPLKRQALSRLRSVRSIRCMSALCQSDPQDSNDSCQ</sequence>
<evidence type="ECO:0000256" key="1">
    <source>
        <dbReference type="SAM" id="MobiDB-lite"/>
    </source>
</evidence>